<name>A0A7M4D2T6_9BACT</name>
<feature type="domain" description="Glycosyl transferase family 1" evidence="1">
    <location>
        <begin position="177"/>
        <end position="355"/>
    </location>
</feature>
<accession>A0A7M4D2T6</accession>
<dbReference type="Proteomes" id="UP000462449">
    <property type="component" value="Unassembled WGS sequence"/>
</dbReference>
<dbReference type="PANTHER" id="PTHR12526:SF572">
    <property type="entry name" value="BLL5144 PROTEIN"/>
    <property type="match status" value="1"/>
</dbReference>
<dbReference type="PANTHER" id="PTHR12526">
    <property type="entry name" value="GLYCOSYLTRANSFERASE"/>
    <property type="match status" value="1"/>
</dbReference>
<dbReference type="GO" id="GO:0016757">
    <property type="term" value="F:glycosyltransferase activity"/>
    <property type="evidence" value="ECO:0007669"/>
    <property type="project" value="InterPro"/>
</dbReference>
<keyword evidence="4" id="KW-1185">Reference proteome</keyword>
<reference evidence="3 4" key="1">
    <citation type="submission" date="2019-11" db="EMBL/GenBank/DDBJ databases">
        <title>Draft genome sequence of Labilibaculum sp. strain SYP isolated from Black Sea.</title>
        <authorList>
            <person name="Yadav S."/>
            <person name="Villanueva L."/>
        </authorList>
    </citation>
    <scope>NUCLEOTIDE SEQUENCE [LARGE SCALE GENOMIC DNA]</scope>
    <source>
        <strain evidence="3 4">44</strain>
    </source>
</reference>
<dbReference type="RefSeq" id="WP_156194827.1">
    <property type="nucleotide sequence ID" value="NZ_QTZN02000006.1"/>
</dbReference>
<dbReference type="CDD" id="cd03822">
    <property type="entry name" value="GT4_mannosyltransferase-like"/>
    <property type="match status" value="1"/>
</dbReference>
<dbReference type="SUPFAM" id="SSF53756">
    <property type="entry name" value="UDP-Glycosyltransferase/glycogen phosphorylase"/>
    <property type="match status" value="1"/>
</dbReference>
<evidence type="ECO:0000313" key="4">
    <source>
        <dbReference type="Proteomes" id="UP000285951"/>
    </source>
</evidence>
<dbReference type="EMBL" id="QTZN02000006">
    <property type="protein sequence ID" value="MVB06170.1"/>
    <property type="molecule type" value="Genomic_DNA"/>
</dbReference>
<dbReference type="InterPro" id="IPR008928">
    <property type="entry name" value="6-hairpin_glycosidase_sf"/>
</dbReference>
<proteinExistence type="predicted"/>
<evidence type="ECO:0000259" key="1">
    <source>
        <dbReference type="Pfam" id="PF00534"/>
    </source>
</evidence>
<protein>
    <submittedName>
        <fullName evidence="2">Glycosyltransferase</fullName>
    </submittedName>
</protein>
<sequence length="755" mass="86549">MKFACIGTYPPRECGIGSFTSDLYHSMLGDINQNENEGFIIAMKNSDEEYSYPKEVKLTIQQENRNEYIAAAKHINNSGADVCILQHEYGIFGGQSGIYILSLLHSLKIHLVVTLHTISNTPSYTEKAILKEICKMANMVVVMNLKAIDFLTDIYDVPREKIAFIEHGVPDFHFDQKKVKKEFKLEEKKILLTFGFLSRNKGIEVAIKALPKLVKKHPNIIYLVLGKIHPSVMRCSGDEYLIYLKQLVKKLKLEDHVVIPNSYIPQDDLFKYLYASDIYITPYNNEAQITSGTLSYAIGAGAAVISTPYWHATELLANGRGRLFDFHNSNQLADILIELLDNPNTLNALRKNAYEYGRNLTWPKIGAKYNLHVFNILQDEIETKGQSFDILIMPQFSLKHIHRLTDDTGIRQHAKFSIPSLQDGYCLDDNARALLMALLAYTEKNNYKALELCPIYLSYIQYMQNDDGTFRNFLGFDRSFLDEVGSEDSFGRTIWALGYLLGNPPNYSYYQSGQSIFLKAVPVFEKLKSIRSIANTIVGISYYLQRNPTDDSMTELLSRLSKKLVTSYEENSSDTWRWFEPFLTYDNAMLPLALLHSTEIHNDDKIRATAFRSMEFLISKTFTNGYLSIIGNDRWYEKDEKRATFAQQPLDVMAMILLFQQAFKLTKNEEYLNKLFKSYMWFLGENDLRISLYDSETNGCCDGLESYGVNRNQGAESTLAYVISHLTVLKAHKDFNREIFAKKRLAKKISQNVIN</sequence>
<organism evidence="2 5">
    <name type="scientific">Labilibaculum euxinus</name>
    <dbReference type="NCBI Taxonomy" id="2686357"/>
    <lineage>
        <taxon>Bacteria</taxon>
        <taxon>Pseudomonadati</taxon>
        <taxon>Bacteroidota</taxon>
        <taxon>Bacteroidia</taxon>
        <taxon>Marinilabiliales</taxon>
        <taxon>Marinifilaceae</taxon>
        <taxon>Labilibaculum</taxon>
    </lineage>
</organism>
<keyword evidence="2" id="KW-0808">Transferase</keyword>
<dbReference type="OrthoDB" id="9765330at2"/>
<evidence type="ECO:0000313" key="2">
    <source>
        <dbReference type="EMBL" id="MUP36965.1"/>
    </source>
</evidence>
<dbReference type="GO" id="GO:0005975">
    <property type="term" value="P:carbohydrate metabolic process"/>
    <property type="evidence" value="ECO:0007669"/>
    <property type="project" value="InterPro"/>
</dbReference>
<gene>
    <name evidence="3" type="ORF">DWB62_003970</name>
    <name evidence="2" type="ORF">GNY23_03970</name>
</gene>
<dbReference type="InterPro" id="IPR001296">
    <property type="entry name" value="Glyco_trans_1"/>
</dbReference>
<comment type="caution">
    <text evidence="2">The sequence shown here is derived from an EMBL/GenBank/DDBJ whole genome shotgun (WGS) entry which is preliminary data.</text>
</comment>
<evidence type="ECO:0000313" key="5">
    <source>
        <dbReference type="Proteomes" id="UP000462449"/>
    </source>
</evidence>
<dbReference type="SUPFAM" id="SSF48208">
    <property type="entry name" value="Six-hairpin glycosidases"/>
    <property type="match status" value="1"/>
</dbReference>
<dbReference type="Proteomes" id="UP000285951">
    <property type="component" value="Unassembled WGS sequence"/>
</dbReference>
<dbReference type="Gene3D" id="3.40.50.2000">
    <property type="entry name" value="Glycogen Phosphorylase B"/>
    <property type="match status" value="2"/>
</dbReference>
<evidence type="ECO:0000313" key="3">
    <source>
        <dbReference type="EMBL" id="MVB06170.1"/>
    </source>
</evidence>
<dbReference type="AlphaFoldDB" id="A0A7M4D2T6"/>
<dbReference type="Pfam" id="PF00534">
    <property type="entry name" value="Glycos_transf_1"/>
    <property type="match status" value="1"/>
</dbReference>
<dbReference type="EMBL" id="WOTW01000006">
    <property type="protein sequence ID" value="MUP36965.1"/>
    <property type="molecule type" value="Genomic_DNA"/>
</dbReference>
<reference evidence="2 5" key="2">
    <citation type="submission" date="2019-12" db="EMBL/GenBank/DDBJ databases">
        <title>Draft genome sequence of Labilibaculum sp. strain 44 isolated from deep waters of Black Sea.</title>
        <authorList>
            <person name="Yadav S."/>
            <person name="Villanueva L."/>
        </authorList>
    </citation>
    <scope>NUCLEOTIDE SEQUENCE [LARGE SCALE GENOMIC DNA]</scope>
    <source>
        <strain evidence="2 5">44</strain>
    </source>
</reference>